<dbReference type="PANTHER" id="PTHR47936">
    <property type="entry name" value="PPR_LONG DOMAIN-CONTAINING PROTEIN"/>
    <property type="match status" value="1"/>
</dbReference>
<keyword evidence="1" id="KW-0489">Methyltransferase</keyword>
<feature type="region of interest" description="Disordered" evidence="7">
    <location>
        <begin position="278"/>
        <end position="307"/>
    </location>
</feature>
<dbReference type="AlphaFoldDB" id="A0A813D7U9"/>
<dbReference type="Pfam" id="PF13578">
    <property type="entry name" value="Methyltransf_24"/>
    <property type="match status" value="1"/>
</dbReference>
<dbReference type="InterPro" id="IPR002885">
    <property type="entry name" value="PPR_rpt"/>
</dbReference>
<dbReference type="PROSITE" id="PS51682">
    <property type="entry name" value="SAM_OMT_I"/>
    <property type="match status" value="1"/>
</dbReference>
<gene>
    <name evidence="9" type="ORF">PGLA1383_LOCUS1227</name>
</gene>
<proteinExistence type="inferred from homology"/>
<keyword evidence="3" id="KW-0949">S-adenosyl-L-methionine</keyword>
<feature type="region of interest" description="Disordered" evidence="7">
    <location>
        <begin position="501"/>
        <end position="521"/>
    </location>
</feature>
<feature type="region of interest" description="Disordered" evidence="7">
    <location>
        <begin position="125"/>
        <end position="187"/>
    </location>
</feature>
<feature type="region of interest" description="Disordered" evidence="7">
    <location>
        <begin position="1"/>
        <end position="68"/>
    </location>
</feature>
<accession>A0A813D7U9</accession>
<evidence type="ECO:0000256" key="7">
    <source>
        <dbReference type="SAM" id="MobiDB-lite"/>
    </source>
</evidence>
<dbReference type="InterPro" id="IPR002935">
    <property type="entry name" value="SAM_O-MeTrfase"/>
</dbReference>
<dbReference type="PROSITE" id="PS51375">
    <property type="entry name" value="PPR"/>
    <property type="match status" value="3"/>
</dbReference>
<dbReference type="GO" id="GO:0008171">
    <property type="term" value="F:O-methyltransferase activity"/>
    <property type="evidence" value="ECO:0007669"/>
    <property type="project" value="InterPro"/>
</dbReference>
<dbReference type="SUPFAM" id="SSF53335">
    <property type="entry name" value="S-adenosyl-L-methionine-dependent methyltransferases"/>
    <property type="match status" value="1"/>
</dbReference>
<evidence type="ECO:0000256" key="2">
    <source>
        <dbReference type="ARBA" id="ARBA00022679"/>
    </source>
</evidence>
<dbReference type="InterPro" id="IPR029063">
    <property type="entry name" value="SAM-dependent_MTases_sf"/>
</dbReference>
<dbReference type="Gene3D" id="1.25.40.10">
    <property type="entry name" value="Tetratricopeptide repeat domain"/>
    <property type="match status" value="2"/>
</dbReference>
<evidence type="ECO:0000259" key="8">
    <source>
        <dbReference type="PROSITE" id="PS50206"/>
    </source>
</evidence>
<feature type="compositionally biased region" description="Low complexity" evidence="7">
    <location>
        <begin position="51"/>
        <end position="60"/>
    </location>
</feature>
<evidence type="ECO:0000256" key="3">
    <source>
        <dbReference type="ARBA" id="ARBA00022691"/>
    </source>
</evidence>
<evidence type="ECO:0000256" key="6">
    <source>
        <dbReference type="PROSITE-ProRule" id="PRU00708"/>
    </source>
</evidence>
<dbReference type="InterPro" id="IPR001763">
    <property type="entry name" value="Rhodanese-like_dom"/>
</dbReference>
<evidence type="ECO:0000313" key="9">
    <source>
        <dbReference type="EMBL" id="CAE8582227.1"/>
    </source>
</evidence>
<feature type="repeat" description="PPR" evidence="6">
    <location>
        <begin position="712"/>
        <end position="746"/>
    </location>
</feature>
<dbReference type="CDD" id="cd02440">
    <property type="entry name" value="AdoMet_MTases"/>
    <property type="match status" value="1"/>
</dbReference>
<comment type="caution">
    <text evidence="9">The sequence shown here is derived from an EMBL/GenBank/DDBJ whole genome shotgun (WGS) entry which is preliminary data.</text>
</comment>
<dbReference type="InterPro" id="IPR011990">
    <property type="entry name" value="TPR-like_helical_dom_sf"/>
</dbReference>
<keyword evidence="2" id="KW-0808">Transferase</keyword>
<evidence type="ECO:0000256" key="4">
    <source>
        <dbReference type="ARBA" id="ARBA00022737"/>
    </source>
</evidence>
<name>A0A813D7U9_POLGL</name>
<evidence type="ECO:0000256" key="5">
    <source>
        <dbReference type="ARBA" id="ARBA00023453"/>
    </source>
</evidence>
<dbReference type="GO" id="GO:0032259">
    <property type="term" value="P:methylation"/>
    <property type="evidence" value="ECO:0007669"/>
    <property type="project" value="UniProtKB-KW"/>
</dbReference>
<reference evidence="9" key="1">
    <citation type="submission" date="2021-02" db="EMBL/GenBank/DDBJ databases">
        <authorList>
            <person name="Dougan E. K."/>
            <person name="Rhodes N."/>
            <person name="Thang M."/>
            <person name="Chan C."/>
        </authorList>
    </citation>
    <scope>NUCLEOTIDE SEQUENCE</scope>
</reference>
<evidence type="ECO:0000313" key="10">
    <source>
        <dbReference type="Proteomes" id="UP000654075"/>
    </source>
</evidence>
<sequence length="1079" mass="116385">MRLDPPTKSSSSSKERPAEEAEEDDEADDEEEGFSRPMSKKEKSRKKAEAAAEAAAAARSTLEAEVDSAAGSSAASVLCFVLGPALTRVLTASENVRGSLLRSLGAGDTSAARALVDLAGLPSDAEFQSRRTETKVPDQDPKEGAPEAEELEACAEGPQPEIPEDSASLAAEAGSERGSDPEPESFETFEVELRREGKKDLRWGFSWCEEALEAGSLVLVCVDEDSVLDRWNLKRRAIGEEERVVHPGDRVVSVQGQTDLKEMKKVLRMQDEISISFTRSSHPALETQAGGKAAAPESDGEDAEDLQQRRQGFLEAAARCELELPEALGSVFGASGSSNGTDGRHELLDCLRRFTSTEALEDDLRPTYQCGECCKAAASSLASAAPFCVTGQGSEADPADPQAKPGKQVVARRAAKAAAAAAKDDSAELLKMLKKKKSTVEEAKSAMESLRAGGLLGNAKQFSAAIVALEKGGKSDLAVEALAEMREQGLEPSAAAAAVEGGEHVAEAPAKAPAKPKKAKASSSSTAVDEYEVLYSKGALCTRFRAKAATPERLELAAKLLRSGGHLNETLSYTTALRNCEHGHHWEWALSFLGEMTGRKVEQDVVTYNVAIAACGRGQEWARSLALLEGMAAVGITPDAETYQASALACSRNNEWEQALGQLAAAQKLGLANSETYVNIAMMGCASAGAWEATLAMLEAVGSSAPKDVKRDALCYGVAMFACMEAKKWESCLSVLERMREEKVDPDAATYACAVQACRDGRCNSAANALIAEMRSRKMETNVGEILKDHTVAVDFPEVRSPVPLSALAPMAAKEVSLFKYVRQRATQGDIDSVIKTIEQFAEERSWLKIQGDDKRLLLEKNLRPTDRIVEFGCYVGYSSLVMARRLRQLGGQGSVTTCEVDAANAYIARGVIAFAGAEGEVQVRVGCASDWVATGQLGEIDVLLMDHRGTIYHDDLHATEPSLSPQARIFADNVLYPGAPLFLNYIDVQGYDIKIYELKEFKRPDLDDWVVICTPPKERKEMPRSTPPELRRLSAEVDAISWRSQQGPVDWVSFQQRIKPVFYAWRDAKGLVSTPAVP</sequence>
<organism evidence="9 10">
    <name type="scientific">Polarella glacialis</name>
    <name type="common">Dinoflagellate</name>
    <dbReference type="NCBI Taxonomy" id="89957"/>
    <lineage>
        <taxon>Eukaryota</taxon>
        <taxon>Sar</taxon>
        <taxon>Alveolata</taxon>
        <taxon>Dinophyceae</taxon>
        <taxon>Suessiales</taxon>
        <taxon>Suessiaceae</taxon>
        <taxon>Polarella</taxon>
    </lineage>
</organism>
<evidence type="ECO:0000256" key="1">
    <source>
        <dbReference type="ARBA" id="ARBA00022603"/>
    </source>
</evidence>
<dbReference type="OrthoDB" id="186626at2759"/>
<keyword evidence="10" id="KW-1185">Reference proteome</keyword>
<dbReference type="PANTHER" id="PTHR47936:SF1">
    <property type="entry name" value="PENTATRICOPEPTIDE REPEAT-CONTAINING PROTEIN GUN1, CHLOROPLASTIC"/>
    <property type="match status" value="1"/>
</dbReference>
<dbReference type="Pfam" id="PF13812">
    <property type="entry name" value="PPR_3"/>
    <property type="match status" value="1"/>
</dbReference>
<dbReference type="Proteomes" id="UP000654075">
    <property type="component" value="Unassembled WGS sequence"/>
</dbReference>
<dbReference type="PROSITE" id="PS50206">
    <property type="entry name" value="RHODANESE_3"/>
    <property type="match status" value="1"/>
</dbReference>
<feature type="compositionally biased region" description="Basic and acidic residues" evidence="7">
    <location>
        <begin position="127"/>
        <end position="145"/>
    </location>
</feature>
<keyword evidence="4" id="KW-0677">Repeat</keyword>
<dbReference type="NCBIfam" id="TIGR00756">
    <property type="entry name" value="PPR"/>
    <property type="match status" value="1"/>
</dbReference>
<dbReference type="Gene3D" id="3.40.50.150">
    <property type="entry name" value="Vaccinia Virus protein VP39"/>
    <property type="match status" value="1"/>
</dbReference>
<feature type="compositionally biased region" description="Acidic residues" evidence="7">
    <location>
        <begin position="20"/>
        <end position="32"/>
    </location>
</feature>
<protein>
    <recommendedName>
        <fullName evidence="8">Rhodanese domain-containing protein</fullName>
    </recommendedName>
</protein>
<feature type="repeat" description="PPR" evidence="6">
    <location>
        <begin position="604"/>
        <end position="638"/>
    </location>
</feature>
<feature type="domain" description="Rhodanese" evidence="8">
    <location>
        <begin position="838"/>
        <end position="924"/>
    </location>
</feature>
<feature type="repeat" description="PPR" evidence="6">
    <location>
        <begin position="458"/>
        <end position="492"/>
    </location>
</feature>
<comment type="similarity">
    <text evidence="5">Belongs to the class I-like SAM-binding methyltransferase superfamily. Cation-dependent O-methyltransferase family.</text>
</comment>
<dbReference type="EMBL" id="CAJNNV010000324">
    <property type="protein sequence ID" value="CAE8582227.1"/>
    <property type="molecule type" value="Genomic_DNA"/>
</dbReference>